<dbReference type="EMBL" id="CP119897">
    <property type="protein sequence ID" value="WFD28430.1"/>
    <property type="molecule type" value="Genomic_DNA"/>
</dbReference>
<dbReference type="Proteomes" id="UP001213623">
    <property type="component" value="Chromosome 6"/>
</dbReference>
<sequence>MGPAPILSSPPPLDVSLLCVHPDGVSLSFDANRRGPHAVTQCKADERTAVGLAPKVWVDGRPWTQLEWVQPHILRVHNLAPCSYYDLRVAWDPSDEQPTIQLTPASLAAHEEDNNAETHLQQALQSVERAKAQMDAQEHRLQQRMQALQEQVQRLEAQEEQNEQEMASLEEALTVAQNEAIEYEKTQQEWLHQLQERMTFDTAQAEQEARALHQWQQEAAAVEQAVHDTQNQYAALQDEVTRLEAQLARRHAGVPVWRAWERRPSPLQLHRRTASLRESAHRSLSEGWRPPAPVQPPKRSLSFRFPLAPREDMD</sequence>
<reference evidence="3" key="1">
    <citation type="submission" date="2023-03" db="EMBL/GenBank/DDBJ databases">
        <title>Mating type loci evolution in Malassezia.</title>
        <authorList>
            <person name="Coelho M.A."/>
        </authorList>
    </citation>
    <scope>NUCLEOTIDE SEQUENCE</scope>
    <source>
        <strain evidence="3">CBS 9557</strain>
    </source>
</reference>
<evidence type="ECO:0000313" key="4">
    <source>
        <dbReference type="Proteomes" id="UP001213623"/>
    </source>
</evidence>
<dbReference type="AlphaFoldDB" id="A0AAF0EPT0"/>
<organism evidence="3 4">
    <name type="scientific">Malassezia nana</name>
    <dbReference type="NCBI Taxonomy" id="180528"/>
    <lineage>
        <taxon>Eukaryota</taxon>
        <taxon>Fungi</taxon>
        <taxon>Dikarya</taxon>
        <taxon>Basidiomycota</taxon>
        <taxon>Ustilaginomycotina</taxon>
        <taxon>Malasseziomycetes</taxon>
        <taxon>Malasseziales</taxon>
        <taxon>Malasseziaceae</taxon>
        <taxon>Malassezia</taxon>
    </lineage>
</organism>
<evidence type="ECO:0000256" key="1">
    <source>
        <dbReference type="SAM" id="Coils"/>
    </source>
</evidence>
<protein>
    <submittedName>
        <fullName evidence="3">Uncharacterized protein</fullName>
    </submittedName>
</protein>
<gene>
    <name evidence="3" type="ORF">MNAN1_003441</name>
</gene>
<name>A0AAF0EPT0_9BASI</name>
<keyword evidence="4" id="KW-1185">Reference proteome</keyword>
<keyword evidence="1" id="KW-0175">Coiled coil</keyword>
<feature type="coiled-coil region" evidence="1">
    <location>
        <begin position="120"/>
        <end position="246"/>
    </location>
</feature>
<accession>A0AAF0EPT0</accession>
<feature type="region of interest" description="Disordered" evidence="2">
    <location>
        <begin position="271"/>
        <end position="314"/>
    </location>
</feature>
<evidence type="ECO:0000313" key="3">
    <source>
        <dbReference type="EMBL" id="WFD28430.1"/>
    </source>
</evidence>
<proteinExistence type="predicted"/>
<evidence type="ECO:0000256" key="2">
    <source>
        <dbReference type="SAM" id="MobiDB-lite"/>
    </source>
</evidence>